<geneLocation type="plasmid" evidence="1">
    <name>unnamed</name>
</geneLocation>
<proteinExistence type="predicted"/>
<sequence length="201" mass="22851">MTTRGIEILLGDELCDNLLEPERFAHGIVNLNSKYVPGDDEKKRYQSADIVKHIIEFDSSIKWSVDSILDGIEKAENSGYSSAELSELKQVTTQYFKHLKDIQDRATQQCYELAEKTLLAHGIKLDTESNFDIDGYQFKATPVTDKINYIVSDLFSYSDIANINMSLVDVTVTGDKKIRKTQFPARLIINLWVNKERGEHG</sequence>
<reference evidence="1" key="1">
    <citation type="submission" date="2017-09" db="EMBL/GenBank/DDBJ databases">
        <title>Bacteria from fildes peninsula of king george island (maritime Antarctica), carry class 1 integrons and antibiotic resistance cassettes in conjugative plasmids.</title>
        <authorList>
            <person name="Antelo V.B."/>
            <person name="Batista S.B."/>
            <person name="Guerout A.M."/>
            <person name="Mazel D."/>
            <person name="Romero V."/>
            <person name="Sotelo Silveira J."/>
        </authorList>
    </citation>
    <scope>NUCLEOTIDE SEQUENCE</scope>
    <source>
        <strain evidence="1">HP19</strain>
        <plasmid evidence="1">unnamed</plasmid>
    </source>
</reference>
<organism evidence="1">
    <name type="scientific">Enterobacter sp. HP19</name>
    <dbReference type="NCBI Taxonomy" id="1811975"/>
    <lineage>
        <taxon>Bacteria</taxon>
        <taxon>Pseudomonadati</taxon>
        <taxon>Pseudomonadota</taxon>
        <taxon>Gammaproteobacteria</taxon>
        <taxon>Enterobacterales</taxon>
        <taxon>Enterobacteriaceae</taxon>
        <taxon>Enterobacter</taxon>
    </lineage>
</organism>
<evidence type="ECO:0000313" key="1">
    <source>
        <dbReference type="EMBL" id="ATZ71586.1"/>
    </source>
</evidence>
<accession>A0A2H4UEE4</accession>
<dbReference type="EMBL" id="MF957312">
    <property type="protein sequence ID" value="ATZ71586.1"/>
    <property type="molecule type" value="Genomic_DNA"/>
</dbReference>
<protein>
    <submittedName>
        <fullName evidence="1">Uncharacterized protein</fullName>
    </submittedName>
</protein>
<keyword evidence="1" id="KW-0614">Plasmid</keyword>
<dbReference type="AlphaFoldDB" id="A0A2H4UEE4"/>
<name>A0A2H4UEE4_9ENTR</name>